<dbReference type="EMBL" id="KK198757">
    <property type="protein sequence ID" value="KCW74813.1"/>
    <property type="molecule type" value="Genomic_DNA"/>
</dbReference>
<organism evidence="1">
    <name type="scientific">Eucalyptus grandis</name>
    <name type="common">Flooded gum</name>
    <dbReference type="NCBI Taxonomy" id="71139"/>
    <lineage>
        <taxon>Eukaryota</taxon>
        <taxon>Viridiplantae</taxon>
        <taxon>Streptophyta</taxon>
        <taxon>Embryophyta</taxon>
        <taxon>Tracheophyta</taxon>
        <taxon>Spermatophyta</taxon>
        <taxon>Magnoliopsida</taxon>
        <taxon>eudicotyledons</taxon>
        <taxon>Gunneridae</taxon>
        <taxon>Pentapetalae</taxon>
        <taxon>rosids</taxon>
        <taxon>malvids</taxon>
        <taxon>Myrtales</taxon>
        <taxon>Myrtaceae</taxon>
        <taxon>Myrtoideae</taxon>
        <taxon>Eucalypteae</taxon>
        <taxon>Eucalyptus</taxon>
    </lineage>
</organism>
<sequence length="73" mass="8332">MKPFHCSFSVINPKTSPSVACFLQRSPKIRFPGTQSVAHRNRALLHICKGRRVLSPLSYFTVLFLFKFMCTVS</sequence>
<evidence type="ECO:0000313" key="1">
    <source>
        <dbReference type="EMBL" id="KCW74813.1"/>
    </source>
</evidence>
<gene>
    <name evidence="1" type="ORF">EUGRSUZ_E03544</name>
</gene>
<dbReference type="Gramene" id="KCW74813">
    <property type="protein sequence ID" value="KCW74813"/>
    <property type="gene ID" value="EUGRSUZ_E03544"/>
</dbReference>
<proteinExistence type="predicted"/>
<reference evidence="1" key="1">
    <citation type="submission" date="2013-07" db="EMBL/GenBank/DDBJ databases">
        <title>The genome of Eucalyptus grandis.</title>
        <authorList>
            <person name="Schmutz J."/>
            <person name="Hayes R."/>
            <person name="Myburg A."/>
            <person name="Tuskan G."/>
            <person name="Grattapaglia D."/>
            <person name="Rokhsar D.S."/>
        </authorList>
    </citation>
    <scope>NUCLEOTIDE SEQUENCE</scope>
    <source>
        <tissue evidence="1">Leaf extractions</tissue>
    </source>
</reference>
<dbReference type="AlphaFoldDB" id="A0A059C8M4"/>
<name>A0A059C8M4_EUCGR</name>
<accession>A0A059C8M4</accession>
<protein>
    <submittedName>
        <fullName evidence="1">Uncharacterized protein</fullName>
    </submittedName>
</protein>
<dbReference type="InParanoid" id="A0A059C8M4"/>